<gene>
    <name evidence="4" type="ORF">FC82_GL000295</name>
</gene>
<feature type="transmembrane region" description="Helical" evidence="2">
    <location>
        <begin position="212"/>
        <end position="233"/>
    </location>
</feature>
<evidence type="ECO:0000259" key="3">
    <source>
        <dbReference type="Pfam" id="PF02517"/>
    </source>
</evidence>
<dbReference type="InterPro" id="IPR052710">
    <property type="entry name" value="CAAX_protease"/>
</dbReference>
<protein>
    <recommendedName>
        <fullName evidence="3">CAAX prenyl protease 2/Lysostaphin resistance protein A-like domain-containing protein</fullName>
    </recommendedName>
</protein>
<dbReference type="RefSeq" id="WP_056997272.1">
    <property type="nucleotide sequence ID" value="NZ_AYYR01000094.1"/>
</dbReference>
<feature type="transmembrane region" description="Helical" evidence="2">
    <location>
        <begin position="166"/>
        <end position="182"/>
    </location>
</feature>
<feature type="transmembrane region" description="Helical" evidence="2">
    <location>
        <begin position="50"/>
        <end position="70"/>
    </location>
</feature>
<evidence type="ECO:0000313" key="5">
    <source>
        <dbReference type="Proteomes" id="UP000051845"/>
    </source>
</evidence>
<dbReference type="GO" id="GO:0080120">
    <property type="term" value="P:CAAX-box protein maturation"/>
    <property type="evidence" value="ECO:0007669"/>
    <property type="project" value="UniProtKB-ARBA"/>
</dbReference>
<dbReference type="PANTHER" id="PTHR36435">
    <property type="entry name" value="SLR1288 PROTEIN"/>
    <property type="match status" value="1"/>
</dbReference>
<dbReference type="PANTHER" id="PTHR36435:SF1">
    <property type="entry name" value="CAAX AMINO TERMINAL PROTEASE FAMILY PROTEIN"/>
    <property type="match status" value="1"/>
</dbReference>
<dbReference type="PATRIC" id="fig|1423733.4.peg.318"/>
<organism evidence="4 5">
    <name type="scientific">Secundilactobacillus collinoides DSM 20515 = JCM 1123</name>
    <dbReference type="NCBI Taxonomy" id="1423733"/>
    <lineage>
        <taxon>Bacteria</taxon>
        <taxon>Bacillati</taxon>
        <taxon>Bacillota</taxon>
        <taxon>Bacilli</taxon>
        <taxon>Lactobacillales</taxon>
        <taxon>Lactobacillaceae</taxon>
        <taxon>Secundilactobacillus</taxon>
    </lineage>
</organism>
<dbReference type="AlphaFoldDB" id="A0A0R2BD09"/>
<evidence type="ECO:0000256" key="2">
    <source>
        <dbReference type="SAM" id="Phobius"/>
    </source>
</evidence>
<sequence>MQPLNDSGRSKPSVATRILIFLTFFVLIQLVPFMLTIIRGLPKAQLVGRSFAAAGYILGYVALIIVMVVCMKRVTDHPFWHRPSRNNLAYLFIAFVIFLAVEMVLSGLNSRLFGQTQTTNNAVIISLLKSDRWIFYLLMFSGIFLSPIIEELLFRGYWINSFFKPGTLWLPVITSGLIFSIAHASSNIVSFLIYACLGAILAFIYRRTDNLVTSIGLHMLNNLMAMSIMAVMLK</sequence>
<feature type="domain" description="CAAX prenyl protease 2/Lysostaphin resistance protein A-like" evidence="3">
    <location>
        <begin position="135"/>
        <end position="224"/>
    </location>
</feature>
<dbReference type="Pfam" id="PF02517">
    <property type="entry name" value="Rce1-like"/>
    <property type="match status" value="1"/>
</dbReference>
<comment type="caution">
    <text evidence="4">The sequence shown here is derived from an EMBL/GenBank/DDBJ whole genome shotgun (WGS) entry which is preliminary data.</text>
</comment>
<feature type="transmembrane region" description="Helical" evidence="2">
    <location>
        <begin position="90"/>
        <end position="113"/>
    </location>
</feature>
<reference evidence="4 5" key="1">
    <citation type="journal article" date="2015" name="Genome Announc.">
        <title>Expanding the biotechnology potential of lactobacilli through comparative genomics of 213 strains and associated genera.</title>
        <authorList>
            <person name="Sun Z."/>
            <person name="Harris H.M."/>
            <person name="McCann A."/>
            <person name="Guo C."/>
            <person name="Argimon S."/>
            <person name="Zhang W."/>
            <person name="Yang X."/>
            <person name="Jeffery I.B."/>
            <person name="Cooney J.C."/>
            <person name="Kagawa T.F."/>
            <person name="Liu W."/>
            <person name="Song Y."/>
            <person name="Salvetti E."/>
            <person name="Wrobel A."/>
            <person name="Rasinkangas P."/>
            <person name="Parkhill J."/>
            <person name="Rea M.C."/>
            <person name="O'Sullivan O."/>
            <person name="Ritari J."/>
            <person name="Douillard F.P."/>
            <person name="Paul Ross R."/>
            <person name="Yang R."/>
            <person name="Briner A.E."/>
            <person name="Felis G.E."/>
            <person name="de Vos W.M."/>
            <person name="Barrangou R."/>
            <person name="Klaenhammer T.R."/>
            <person name="Caufield P.W."/>
            <person name="Cui Y."/>
            <person name="Zhang H."/>
            <person name="O'Toole P.W."/>
        </authorList>
    </citation>
    <scope>NUCLEOTIDE SEQUENCE [LARGE SCALE GENOMIC DNA]</scope>
    <source>
        <strain evidence="4 5">DSM 20515</strain>
    </source>
</reference>
<keyword evidence="2" id="KW-0812">Transmembrane</keyword>
<dbReference type="Proteomes" id="UP000051845">
    <property type="component" value="Unassembled WGS sequence"/>
</dbReference>
<dbReference type="GO" id="GO:0004175">
    <property type="term" value="F:endopeptidase activity"/>
    <property type="evidence" value="ECO:0007669"/>
    <property type="project" value="UniProtKB-ARBA"/>
</dbReference>
<comment type="similarity">
    <text evidence="1">Belongs to the UPF0177 family.</text>
</comment>
<name>A0A0R2BD09_SECCO</name>
<accession>A0A0R2BD09</accession>
<feature type="transmembrane region" description="Helical" evidence="2">
    <location>
        <begin position="133"/>
        <end position="154"/>
    </location>
</feature>
<keyword evidence="2" id="KW-0472">Membrane</keyword>
<dbReference type="InterPro" id="IPR003675">
    <property type="entry name" value="Rce1/LyrA-like_dom"/>
</dbReference>
<dbReference type="EMBL" id="AYYR01000094">
    <property type="protein sequence ID" value="KRM74134.1"/>
    <property type="molecule type" value="Genomic_DNA"/>
</dbReference>
<proteinExistence type="inferred from homology"/>
<evidence type="ECO:0000256" key="1">
    <source>
        <dbReference type="ARBA" id="ARBA00009067"/>
    </source>
</evidence>
<evidence type="ECO:0000313" key="4">
    <source>
        <dbReference type="EMBL" id="KRM74134.1"/>
    </source>
</evidence>
<feature type="transmembrane region" description="Helical" evidence="2">
    <location>
        <begin position="18"/>
        <end position="38"/>
    </location>
</feature>
<keyword evidence="2" id="KW-1133">Transmembrane helix</keyword>